<evidence type="ECO:0000313" key="2">
    <source>
        <dbReference type="Proteomes" id="UP001054821"/>
    </source>
</evidence>
<proteinExistence type="predicted"/>
<keyword evidence="2" id="KW-1185">Reference proteome</keyword>
<organism evidence="1 2">
    <name type="scientific">Prunus dulcis</name>
    <name type="common">Almond</name>
    <name type="synonym">Amygdalus dulcis</name>
    <dbReference type="NCBI Taxonomy" id="3755"/>
    <lineage>
        <taxon>Eukaryota</taxon>
        <taxon>Viridiplantae</taxon>
        <taxon>Streptophyta</taxon>
        <taxon>Embryophyta</taxon>
        <taxon>Tracheophyta</taxon>
        <taxon>Spermatophyta</taxon>
        <taxon>Magnoliopsida</taxon>
        <taxon>eudicotyledons</taxon>
        <taxon>Gunneridae</taxon>
        <taxon>Pentapetalae</taxon>
        <taxon>rosids</taxon>
        <taxon>fabids</taxon>
        <taxon>Rosales</taxon>
        <taxon>Rosaceae</taxon>
        <taxon>Amygdaloideae</taxon>
        <taxon>Amygdaleae</taxon>
        <taxon>Prunus</taxon>
    </lineage>
</organism>
<accession>A0AAD4VZB3</accession>
<evidence type="ECO:0000313" key="1">
    <source>
        <dbReference type="EMBL" id="KAI5334070.1"/>
    </source>
</evidence>
<dbReference type="AlphaFoldDB" id="A0AAD4VZB3"/>
<dbReference type="EMBL" id="JAJFAZ020000004">
    <property type="protein sequence ID" value="KAI5334070.1"/>
    <property type="molecule type" value="Genomic_DNA"/>
</dbReference>
<comment type="caution">
    <text evidence="1">The sequence shown here is derived from an EMBL/GenBank/DDBJ whole genome shotgun (WGS) entry which is preliminary data.</text>
</comment>
<gene>
    <name evidence="1" type="ORF">L3X38_024203</name>
</gene>
<name>A0AAD4VZB3_PRUDU</name>
<protein>
    <submittedName>
        <fullName evidence="1">Uncharacterized protein</fullName>
    </submittedName>
</protein>
<dbReference type="Proteomes" id="UP001054821">
    <property type="component" value="Chromosome 4"/>
</dbReference>
<reference evidence="1 2" key="1">
    <citation type="journal article" date="2022" name="G3 (Bethesda)">
        <title>Whole-genome sequence and methylome profiling of the almond [Prunus dulcis (Mill.) D.A. Webb] cultivar 'Nonpareil'.</title>
        <authorList>
            <person name="D'Amico-Willman K.M."/>
            <person name="Ouma W.Z."/>
            <person name="Meulia T."/>
            <person name="Sideli G.M."/>
            <person name="Gradziel T.M."/>
            <person name="Fresnedo-Ramirez J."/>
        </authorList>
    </citation>
    <scope>NUCLEOTIDE SEQUENCE [LARGE SCALE GENOMIC DNA]</scope>
    <source>
        <strain evidence="1">Clone GOH B32 T37-40</strain>
    </source>
</reference>
<sequence>MGNFTLSLQEQPRNGYKVLPSCDLAMRVRALVRVGGEVRFWVEGFGWRRSSWRRGVIGGDGGRGSGGGVGVAGFWFWKKGLEEGGAVAVIGFKS</sequence>